<evidence type="ECO:0000256" key="1">
    <source>
        <dbReference type="SAM" id="Phobius"/>
    </source>
</evidence>
<comment type="caution">
    <text evidence="2">The sequence shown here is derived from an EMBL/GenBank/DDBJ whole genome shotgun (WGS) entry which is preliminary data.</text>
</comment>
<feature type="transmembrane region" description="Helical" evidence="1">
    <location>
        <begin position="190"/>
        <end position="207"/>
    </location>
</feature>
<evidence type="ECO:0000313" key="3">
    <source>
        <dbReference type="Proteomes" id="UP001215598"/>
    </source>
</evidence>
<gene>
    <name evidence="2" type="ORF">B0H16DRAFT_1847672</name>
</gene>
<feature type="transmembrane region" description="Helical" evidence="1">
    <location>
        <begin position="166"/>
        <end position="183"/>
    </location>
</feature>
<keyword evidence="1" id="KW-0812">Transmembrane</keyword>
<name>A0AAD7DKP9_9AGAR</name>
<keyword evidence="1" id="KW-1133">Transmembrane helix</keyword>
<feature type="non-terminal residue" evidence="2">
    <location>
        <position position="341"/>
    </location>
</feature>
<feature type="transmembrane region" description="Helical" evidence="1">
    <location>
        <begin position="123"/>
        <end position="146"/>
    </location>
</feature>
<feature type="transmembrane region" description="Helical" evidence="1">
    <location>
        <begin position="317"/>
        <end position="339"/>
    </location>
</feature>
<keyword evidence="3" id="KW-1185">Reference proteome</keyword>
<sequence>MQISEVVAVGVFCSYFSVITGLLLIARSFSSQNRGGRVYVFIALAVASFVHTWFCNSPLIIKLRLENPSRTDPGLEILKLSPPWAHVCFGKANWWWSQQLCLFTVGAWTIFRRRCHHIKLIWVYMLLGQFVAISIASNLFYLALVLAPRLPSPSSSHGMSSLPAPVALWLPILLSLGTIATSPFTSERSFLPNLLLMHTLIILPLLVPDRLFPLAQASAEPKSRFAISLKTLYVVVFGAALVLHACTTGQAAGDPPVSIRNLALKAWNVLHSHPAQSSIGWDVIWTSISFVVWLILHPELQPRVLPSSPTIKGRFLTAMYLVMATPLLLVGVLAPHVFWTT</sequence>
<dbReference type="Proteomes" id="UP001215598">
    <property type="component" value="Unassembled WGS sequence"/>
</dbReference>
<feature type="transmembrane region" description="Helical" evidence="1">
    <location>
        <begin position="38"/>
        <end position="61"/>
    </location>
</feature>
<proteinExistence type="predicted"/>
<dbReference type="AlphaFoldDB" id="A0AAD7DKP9"/>
<reference evidence="2" key="1">
    <citation type="submission" date="2023-03" db="EMBL/GenBank/DDBJ databases">
        <title>Massive genome expansion in bonnet fungi (Mycena s.s.) driven by repeated elements and novel gene families across ecological guilds.</title>
        <authorList>
            <consortium name="Lawrence Berkeley National Laboratory"/>
            <person name="Harder C.B."/>
            <person name="Miyauchi S."/>
            <person name="Viragh M."/>
            <person name="Kuo A."/>
            <person name="Thoen E."/>
            <person name="Andreopoulos B."/>
            <person name="Lu D."/>
            <person name="Skrede I."/>
            <person name="Drula E."/>
            <person name="Henrissat B."/>
            <person name="Morin E."/>
            <person name="Kohler A."/>
            <person name="Barry K."/>
            <person name="LaButti K."/>
            <person name="Morin E."/>
            <person name="Salamov A."/>
            <person name="Lipzen A."/>
            <person name="Mereny Z."/>
            <person name="Hegedus B."/>
            <person name="Baldrian P."/>
            <person name="Stursova M."/>
            <person name="Weitz H."/>
            <person name="Taylor A."/>
            <person name="Grigoriev I.V."/>
            <person name="Nagy L.G."/>
            <person name="Martin F."/>
            <person name="Kauserud H."/>
        </authorList>
    </citation>
    <scope>NUCLEOTIDE SEQUENCE</scope>
    <source>
        <strain evidence="2">CBHHK182m</strain>
    </source>
</reference>
<protein>
    <submittedName>
        <fullName evidence="2">Uncharacterized protein</fullName>
    </submittedName>
</protein>
<keyword evidence="1" id="KW-0472">Membrane</keyword>
<accession>A0AAD7DKP9</accession>
<organism evidence="2 3">
    <name type="scientific">Mycena metata</name>
    <dbReference type="NCBI Taxonomy" id="1033252"/>
    <lineage>
        <taxon>Eukaryota</taxon>
        <taxon>Fungi</taxon>
        <taxon>Dikarya</taxon>
        <taxon>Basidiomycota</taxon>
        <taxon>Agaricomycotina</taxon>
        <taxon>Agaricomycetes</taxon>
        <taxon>Agaricomycetidae</taxon>
        <taxon>Agaricales</taxon>
        <taxon>Marasmiineae</taxon>
        <taxon>Mycenaceae</taxon>
        <taxon>Mycena</taxon>
    </lineage>
</organism>
<dbReference type="EMBL" id="JARKIB010000706">
    <property type="protein sequence ID" value="KAJ7693993.1"/>
    <property type="molecule type" value="Genomic_DNA"/>
</dbReference>
<feature type="transmembrane region" description="Helical" evidence="1">
    <location>
        <begin position="6"/>
        <end position="26"/>
    </location>
</feature>
<evidence type="ECO:0000313" key="2">
    <source>
        <dbReference type="EMBL" id="KAJ7693993.1"/>
    </source>
</evidence>